<organism evidence="1">
    <name type="scientific">marine sediment metagenome</name>
    <dbReference type="NCBI Taxonomy" id="412755"/>
    <lineage>
        <taxon>unclassified sequences</taxon>
        <taxon>metagenomes</taxon>
        <taxon>ecological metagenomes</taxon>
    </lineage>
</organism>
<accession>A0A0F9E113</accession>
<dbReference type="EMBL" id="LAZR01036908">
    <property type="protein sequence ID" value="KKL23621.1"/>
    <property type="molecule type" value="Genomic_DNA"/>
</dbReference>
<comment type="caution">
    <text evidence="1">The sequence shown here is derived from an EMBL/GenBank/DDBJ whole genome shotgun (WGS) entry which is preliminary data.</text>
</comment>
<reference evidence="1" key="1">
    <citation type="journal article" date="2015" name="Nature">
        <title>Complex archaea that bridge the gap between prokaryotes and eukaryotes.</title>
        <authorList>
            <person name="Spang A."/>
            <person name="Saw J.H."/>
            <person name="Jorgensen S.L."/>
            <person name="Zaremba-Niedzwiedzka K."/>
            <person name="Martijn J."/>
            <person name="Lind A.E."/>
            <person name="van Eijk R."/>
            <person name="Schleper C."/>
            <person name="Guy L."/>
            <person name="Ettema T.J."/>
        </authorList>
    </citation>
    <scope>NUCLEOTIDE SEQUENCE</scope>
</reference>
<gene>
    <name evidence="1" type="ORF">LCGC14_2423560</name>
</gene>
<proteinExistence type="predicted"/>
<protein>
    <submittedName>
        <fullName evidence="1">Uncharacterized protein</fullName>
    </submittedName>
</protein>
<evidence type="ECO:0000313" key="1">
    <source>
        <dbReference type="EMBL" id="KKL23621.1"/>
    </source>
</evidence>
<dbReference type="AlphaFoldDB" id="A0A0F9E113"/>
<name>A0A0F9E113_9ZZZZ</name>
<sequence length="155" mass="16445">MKRIRYSAALLLAIILIPTIALASDISNALFFGNIVISNNGTATGNISTNMTLNTDNLIADDFLNASANNTVIRNASGADVKFSPGFGGNPWALWVPQIGANAFLTNILYTANSTGGEIRYFPTADGMTISDAAGMEPSDNFSLSLTNTWIDTDF</sequence>
<feature type="non-terminal residue" evidence="1">
    <location>
        <position position="155"/>
    </location>
</feature>